<dbReference type="Pfam" id="PF13715">
    <property type="entry name" value="CarbopepD_reg_2"/>
    <property type="match status" value="1"/>
</dbReference>
<keyword evidence="6 8" id="KW-0472">Membrane</keyword>
<comment type="similarity">
    <text evidence="8">Belongs to the TonB-dependent receptor family.</text>
</comment>
<dbReference type="OrthoDB" id="9768177at2"/>
<dbReference type="GO" id="GO:0044718">
    <property type="term" value="P:siderophore transmembrane transport"/>
    <property type="evidence" value="ECO:0007669"/>
    <property type="project" value="TreeGrafter"/>
</dbReference>
<organism evidence="10 11">
    <name type="scientific">Echinicola soli</name>
    <dbReference type="NCBI Taxonomy" id="2591634"/>
    <lineage>
        <taxon>Bacteria</taxon>
        <taxon>Pseudomonadati</taxon>
        <taxon>Bacteroidota</taxon>
        <taxon>Cytophagia</taxon>
        <taxon>Cytophagales</taxon>
        <taxon>Cyclobacteriaceae</taxon>
        <taxon>Echinicola</taxon>
    </lineage>
</organism>
<evidence type="ECO:0000256" key="7">
    <source>
        <dbReference type="ARBA" id="ARBA00023237"/>
    </source>
</evidence>
<dbReference type="Gene3D" id="2.40.170.20">
    <property type="entry name" value="TonB-dependent receptor, beta-barrel domain"/>
    <property type="match status" value="1"/>
</dbReference>
<dbReference type="SUPFAM" id="SSF49464">
    <property type="entry name" value="Carboxypeptidase regulatory domain-like"/>
    <property type="match status" value="1"/>
</dbReference>
<feature type="domain" description="TonB-dependent receptor plug" evidence="9">
    <location>
        <begin position="228"/>
        <end position="335"/>
    </location>
</feature>
<dbReference type="Gene3D" id="2.60.40.1120">
    <property type="entry name" value="Carboxypeptidase-like, regulatory domain"/>
    <property type="match status" value="1"/>
</dbReference>
<dbReference type="FunFam" id="2.170.130.10:FF:000003">
    <property type="entry name" value="SusC/RagA family TonB-linked outer membrane protein"/>
    <property type="match status" value="1"/>
</dbReference>
<dbReference type="FunFam" id="2.60.40.1120:FF:000003">
    <property type="entry name" value="Outer membrane protein Omp121"/>
    <property type="match status" value="1"/>
</dbReference>
<dbReference type="Gene3D" id="2.170.130.10">
    <property type="entry name" value="TonB-dependent receptor, plug domain"/>
    <property type="match status" value="1"/>
</dbReference>
<sequence>MENRVLRQLIMLSKYFVLGFCVQLFFTAFLLASTSKAQKESLEDINVSLKVENQQVKEVFQKLEQQSNLKFSYNEKIQNLTHDAISIDMRNGKMSDVLREISSQTNLKFLRINNSIHVVNKDRGDSSVDEIISERPVYHVTGMVTDTENFPIPGATVKIKDGTRGTVTDIDGKYQIDAVEGDVLVFSFVGFVSQEIQITNQTVVDIVLEEDLKALEEVVVVGYGEQKKETLTGSVVSTKGEIIAKSPVPNVTNALQGRLPGVIATNTTGEPGRDDAQILIRGRSTFGNSQPLLVIDGVPRPGQGLGRIDPKEIESITVLKDASAAIYGARAANGVILVKTKRGGKAKPEFNFSYNQGFSQPTRILDVLDAPTYAQVRNEAEFRNGSTTPIYTEEDIQKYSDGSSPLTHPNTDWVGETLKNWSLQNKVNLSVNGGSEDIQYYMSLGVQNQDGHFVNNPTQYSQVNLRANLDANITDNFKVSLNLAGRKEDRTYPSTGTWVNFVNILSAPPVLTAQYPNGLIAAGRFEENPLLRDQAGYLKQESYPIQTTLLLDYELPFIEGLTLTGSYSYDFRNDFEKTFQKPYSYWEYDPATGQYNEEMSSYYASPTVRDYFDRYFVTTYNLRANYTRTVAENHHFNLLVGVERAETKGNNASAFRRNFPTTVLTDIDFGGTDLSDQSTSGSSSLTRRDNLFGRLNYDYKEKYLVEFLFRYDGSPIFPAGDRYGFFPGLALGWRLSEENFLKNSAAVDFMKLRVSYGELGNDNVDDPYAYLNAYSIGNAYTFGGSDVLGLTPEVLPNYDYTWEVLRTANIGLEATFWNAKLGVELDVFKQNRSNILAQRQVSISSTFGFPGLPPENIGKVSNHGFELVLSHQNHVSGLLYRIKGNMSFARNKYEYFDEVPAGEEYQNLTGRPIGSLLIWPTNGVYNTQAEIDNSPHLDNAKPGDLRYVDYNGDDVINGDDQYRFGKSTTPEIVFGLDLNFQYKNFDLSTFFQGQGNAAYFPGITSLGGQSNGAVIRAEDRWTTENTDGAMPAAGGNFAQFSEFNLYSAAFVRLKNLELGYSFPEHLLEKLKLNRLRVYTNAFNVFTFSEIDFMDPEGRGDGNDPNSTRTDANYYPQLRVFNIGVDFSF</sequence>
<dbReference type="InterPro" id="IPR012910">
    <property type="entry name" value="Plug_dom"/>
</dbReference>
<dbReference type="NCBIfam" id="TIGR04057">
    <property type="entry name" value="SusC_RagA_signa"/>
    <property type="match status" value="1"/>
</dbReference>
<keyword evidence="10" id="KW-0675">Receptor</keyword>
<dbReference type="PROSITE" id="PS52016">
    <property type="entry name" value="TONB_DEPENDENT_REC_3"/>
    <property type="match status" value="1"/>
</dbReference>
<dbReference type="SUPFAM" id="SSF56935">
    <property type="entry name" value="Porins"/>
    <property type="match status" value="1"/>
</dbReference>
<evidence type="ECO:0000256" key="3">
    <source>
        <dbReference type="ARBA" id="ARBA00022452"/>
    </source>
</evidence>
<dbReference type="AlphaFoldDB" id="A0A514CFZ5"/>
<keyword evidence="5" id="KW-0732">Signal</keyword>
<keyword evidence="7 8" id="KW-0998">Cell outer membrane</keyword>
<protein>
    <submittedName>
        <fullName evidence="10">TonB-dependent receptor</fullName>
    </submittedName>
</protein>
<dbReference type="InterPro" id="IPR036942">
    <property type="entry name" value="Beta-barrel_TonB_sf"/>
</dbReference>
<evidence type="ECO:0000256" key="4">
    <source>
        <dbReference type="ARBA" id="ARBA00022692"/>
    </source>
</evidence>
<dbReference type="InterPro" id="IPR037066">
    <property type="entry name" value="Plug_dom_sf"/>
</dbReference>
<dbReference type="InterPro" id="IPR023997">
    <property type="entry name" value="TonB-dep_OMP_SusC/RagA_CS"/>
</dbReference>
<accession>A0A514CFZ5</accession>
<dbReference type="GO" id="GO:0015344">
    <property type="term" value="F:siderophore uptake transmembrane transporter activity"/>
    <property type="evidence" value="ECO:0007669"/>
    <property type="project" value="TreeGrafter"/>
</dbReference>
<keyword evidence="3 8" id="KW-1134">Transmembrane beta strand</keyword>
<evidence type="ECO:0000259" key="9">
    <source>
        <dbReference type="Pfam" id="PF07715"/>
    </source>
</evidence>
<dbReference type="RefSeq" id="WP_141614001.1">
    <property type="nucleotide sequence ID" value="NZ_CP041253.1"/>
</dbReference>
<evidence type="ECO:0000313" key="11">
    <source>
        <dbReference type="Proteomes" id="UP000316614"/>
    </source>
</evidence>
<dbReference type="PANTHER" id="PTHR30069">
    <property type="entry name" value="TONB-DEPENDENT OUTER MEMBRANE RECEPTOR"/>
    <property type="match status" value="1"/>
</dbReference>
<proteinExistence type="inferred from homology"/>
<dbReference type="Proteomes" id="UP000316614">
    <property type="component" value="Chromosome"/>
</dbReference>
<dbReference type="PANTHER" id="PTHR30069:SF29">
    <property type="entry name" value="HEMOGLOBIN AND HEMOGLOBIN-HAPTOGLOBIN-BINDING PROTEIN 1-RELATED"/>
    <property type="match status" value="1"/>
</dbReference>
<name>A0A514CFZ5_9BACT</name>
<keyword evidence="4 8" id="KW-0812">Transmembrane</keyword>
<keyword evidence="2 8" id="KW-0813">Transport</keyword>
<comment type="subcellular location">
    <subcellularLocation>
        <location evidence="1 8">Cell outer membrane</location>
        <topology evidence="1 8">Multi-pass membrane protein</topology>
    </subcellularLocation>
</comment>
<dbReference type="InterPro" id="IPR008969">
    <property type="entry name" value="CarboxyPept-like_regulatory"/>
</dbReference>
<dbReference type="Gene3D" id="3.55.50.30">
    <property type="match status" value="1"/>
</dbReference>
<dbReference type="InterPro" id="IPR039426">
    <property type="entry name" value="TonB-dep_rcpt-like"/>
</dbReference>
<dbReference type="Pfam" id="PF07715">
    <property type="entry name" value="Plug"/>
    <property type="match status" value="1"/>
</dbReference>
<dbReference type="InterPro" id="IPR023996">
    <property type="entry name" value="TonB-dep_OMP_SusC/RagA"/>
</dbReference>
<dbReference type="NCBIfam" id="TIGR04056">
    <property type="entry name" value="OMP_RagA_SusC"/>
    <property type="match status" value="1"/>
</dbReference>
<dbReference type="KEGG" id="echi:FKX85_06750"/>
<dbReference type="GO" id="GO:0009279">
    <property type="term" value="C:cell outer membrane"/>
    <property type="evidence" value="ECO:0007669"/>
    <property type="project" value="UniProtKB-SubCell"/>
</dbReference>
<evidence type="ECO:0000313" key="10">
    <source>
        <dbReference type="EMBL" id="QDH78747.1"/>
    </source>
</evidence>
<evidence type="ECO:0000256" key="2">
    <source>
        <dbReference type="ARBA" id="ARBA00022448"/>
    </source>
</evidence>
<keyword evidence="11" id="KW-1185">Reference proteome</keyword>
<evidence type="ECO:0000256" key="1">
    <source>
        <dbReference type="ARBA" id="ARBA00004571"/>
    </source>
</evidence>
<dbReference type="EMBL" id="CP041253">
    <property type="protein sequence ID" value="QDH78747.1"/>
    <property type="molecule type" value="Genomic_DNA"/>
</dbReference>
<reference evidence="10 11" key="1">
    <citation type="submission" date="2019-06" db="EMBL/GenBank/DDBJ databases">
        <title>Echinicola alkalisoli sp. nov. isolated from saline soil.</title>
        <authorList>
            <person name="Sun J.-Q."/>
            <person name="Xu L."/>
        </authorList>
    </citation>
    <scope>NUCLEOTIDE SEQUENCE [LARGE SCALE GENOMIC DNA]</scope>
    <source>
        <strain evidence="10 11">LN3S3</strain>
    </source>
</reference>
<evidence type="ECO:0000256" key="5">
    <source>
        <dbReference type="ARBA" id="ARBA00022729"/>
    </source>
</evidence>
<evidence type="ECO:0000256" key="6">
    <source>
        <dbReference type="ARBA" id="ARBA00023136"/>
    </source>
</evidence>
<gene>
    <name evidence="10" type="ORF">FKX85_06750</name>
</gene>
<evidence type="ECO:0000256" key="8">
    <source>
        <dbReference type="PROSITE-ProRule" id="PRU01360"/>
    </source>
</evidence>